<feature type="transmembrane region" description="Helical" evidence="1">
    <location>
        <begin position="119"/>
        <end position="141"/>
    </location>
</feature>
<keyword evidence="1" id="KW-0812">Transmembrane</keyword>
<feature type="transmembrane region" description="Helical" evidence="1">
    <location>
        <begin position="45"/>
        <end position="68"/>
    </location>
</feature>
<feature type="transmembrane region" description="Helical" evidence="1">
    <location>
        <begin position="153"/>
        <end position="175"/>
    </location>
</feature>
<dbReference type="InterPro" id="IPR052549">
    <property type="entry name" value="SpmB"/>
</dbReference>
<feature type="domain" description="Nucleoside transporter/FeoB GTPase Gate" evidence="2">
    <location>
        <begin position="45"/>
        <end position="146"/>
    </location>
</feature>
<organism evidence="3 4">
    <name type="scientific">Candidatus Mediterraneibacter faecipullorum</name>
    <dbReference type="NCBI Taxonomy" id="2838670"/>
    <lineage>
        <taxon>Bacteria</taxon>
        <taxon>Bacillati</taxon>
        <taxon>Bacillota</taxon>
        <taxon>Clostridia</taxon>
        <taxon>Lachnospirales</taxon>
        <taxon>Lachnospiraceae</taxon>
        <taxon>Mediterraneibacter</taxon>
    </lineage>
</organism>
<dbReference type="Proteomes" id="UP000823890">
    <property type="component" value="Unassembled WGS sequence"/>
</dbReference>
<dbReference type="AlphaFoldDB" id="A0A9D2NNI4"/>
<protein>
    <submittedName>
        <fullName evidence="3">Spore maturation protein</fullName>
    </submittedName>
</protein>
<sequence length="179" mass="19245">MNILMYISDYIVPFIILSIVVYGIVNRINVYESFIKGAKNGFLTVIRLMPTLIGLMAAVGILRASGFLDFIADVIGQFSGMIGFPGELVPLTIVKMFSSSAATGLLLDIFKEFGTDSRIGLIASISLCCTETIFYTMSVYFMTAGVKHSRYTLAGALLATFAGLAASVFLADLLLPLGL</sequence>
<keyword evidence="1" id="KW-0472">Membrane</keyword>
<dbReference type="Pfam" id="PF07670">
    <property type="entry name" value="Gate"/>
    <property type="match status" value="1"/>
</dbReference>
<accession>A0A9D2NNI4</accession>
<name>A0A9D2NNI4_9FIRM</name>
<evidence type="ECO:0000256" key="1">
    <source>
        <dbReference type="SAM" id="Phobius"/>
    </source>
</evidence>
<dbReference type="InterPro" id="IPR011642">
    <property type="entry name" value="Gate_dom"/>
</dbReference>
<keyword evidence="1" id="KW-1133">Transmembrane helix</keyword>
<feature type="transmembrane region" description="Helical" evidence="1">
    <location>
        <begin position="6"/>
        <end position="25"/>
    </location>
</feature>
<evidence type="ECO:0000313" key="3">
    <source>
        <dbReference type="EMBL" id="HJC34385.1"/>
    </source>
</evidence>
<proteinExistence type="predicted"/>
<comment type="caution">
    <text evidence="3">The sequence shown here is derived from an EMBL/GenBank/DDBJ whole genome shotgun (WGS) entry which is preliminary data.</text>
</comment>
<evidence type="ECO:0000313" key="4">
    <source>
        <dbReference type="Proteomes" id="UP000823890"/>
    </source>
</evidence>
<dbReference type="PANTHER" id="PTHR35793:SF2">
    <property type="entry name" value="INNER MEMBRANE PROTEIN YJIG"/>
    <property type="match status" value="1"/>
</dbReference>
<evidence type="ECO:0000259" key="2">
    <source>
        <dbReference type="Pfam" id="PF07670"/>
    </source>
</evidence>
<dbReference type="PANTHER" id="PTHR35793">
    <property type="entry name" value="INNER MEMBRANE PROTEIN YJIG"/>
    <property type="match status" value="1"/>
</dbReference>
<reference evidence="3" key="1">
    <citation type="journal article" date="2021" name="PeerJ">
        <title>Extensive microbial diversity within the chicken gut microbiome revealed by metagenomics and culture.</title>
        <authorList>
            <person name="Gilroy R."/>
            <person name="Ravi A."/>
            <person name="Getino M."/>
            <person name="Pursley I."/>
            <person name="Horton D.L."/>
            <person name="Alikhan N.F."/>
            <person name="Baker D."/>
            <person name="Gharbi K."/>
            <person name="Hall N."/>
            <person name="Watson M."/>
            <person name="Adriaenssens E.M."/>
            <person name="Foster-Nyarko E."/>
            <person name="Jarju S."/>
            <person name="Secka A."/>
            <person name="Antonio M."/>
            <person name="Oren A."/>
            <person name="Chaudhuri R.R."/>
            <person name="La Ragione R."/>
            <person name="Hildebrand F."/>
            <person name="Pallen M.J."/>
        </authorList>
    </citation>
    <scope>NUCLEOTIDE SEQUENCE</scope>
    <source>
        <strain evidence="3">ChiW19-954</strain>
    </source>
</reference>
<dbReference type="EMBL" id="DWWO01000091">
    <property type="protein sequence ID" value="HJC34385.1"/>
    <property type="molecule type" value="Genomic_DNA"/>
</dbReference>
<reference evidence="3" key="2">
    <citation type="submission" date="2021-04" db="EMBL/GenBank/DDBJ databases">
        <authorList>
            <person name="Gilroy R."/>
        </authorList>
    </citation>
    <scope>NUCLEOTIDE SEQUENCE</scope>
    <source>
        <strain evidence="3">ChiW19-954</strain>
    </source>
</reference>
<gene>
    <name evidence="3" type="ORF">H9758_07295</name>
</gene>
<dbReference type="GO" id="GO:0005886">
    <property type="term" value="C:plasma membrane"/>
    <property type="evidence" value="ECO:0007669"/>
    <property type="project" value="TreeGrafter"/>
</dbReference>